<accession>A0A7X2MYW6</accession>
<organism evidence="2 3">
    <name type="scientific">Inconstantimicrobium porci</name>
    <dbReference type="NCBI Taxonomy" id="2652291"/>
    <lineage>
        <taxon>Bacteria</taxon>
        <taxon>Bacillati</taxon>
        <taxon>Bacillota</taxon>
        <taxon>Clostridia</taxon>
        <taxon>Eubacteriales</taxon>
        <taxon>Clostridiaceae</taxon>
        <taxon>Inconstantimicrobium</taxon>
    </lineage>
</organism>
<dbReference type="CDD" id="cd00761">
    <property type="entry name" value="Glyco_tranf_GTA_type"/>
    <property type="match status" value="1"/>
</dbReference>
<dbReference type="Pfam" id="PF00535">
    <property type="entry name" value="Glycos_transf_2"/>
    <property type="match status" value="1"/>
</dbReference>
<evidence type="ECO:0000259" key="1">
    <source>
        <dbReference type="Pfam" id="PF00535"/>
    </source>
</evidence>
<gene>
    <name evidence="2" type="ORF">FYJ33_09390</name>
</gene>
<dbReference type="PANTHER" id="PTHR22916:SF3">
    <property type="entry name" value="UDP-GLCNAC:BETAGAL BETA-1,3-N-ACETYLGLUCOSAMINYLTRANSFERASE-LIKE PROTEIN 1"/>
    <property type="match status" value="1"/>
</dbReference>
<dbReference type="GO" id="GO:0016758">
    <property type="term" value="F:hexosyltransferase activity"/>
    <property type="evidence" value="ECO:0007669"/>
    <property type="project" value="UniProtKB-ARBA"/>
</dbReference>
<keyword evidence="2" id="KW-0808">Transferase</keyword>
<sequence>MFLSVVIPVFNMEKYIDRCLESIIRQTDNDFEVILVDDGSIDKSYETAVSYLENSYINHKVIKKNNQGQSIARNIGMQSAKGEYILFLDSDDIVSKNLVSECKQAVLEKPDILMFDYKRVDEDGTTRENKISLSSDDNVAGCEIIKKYKENQFNMWTSSAIYRREFLRRKKIIFCPEAHAAEDLGFQFKALLSTDRVKVINYVLSYYCQRKESLTNNINIEKNMTVIDAFEDVLKFIEYKEMDVSLEKPIIGEFIPEHIMYQILGYLNKDNAEEVLDILDDKSVHRYLMKAKMRTPRYGKSMVKWMKIAAWSPEKFIRKYLDVVKGEN</sequence>
<proteinExistence type="predicted"/>
<dbReference type="RefSeq" id="WP_154531510.1">
    <property type="nucleotide sequence ID" value="NZ_VULX01000013.1"/>
</dbReference>
<evidence type="ECO:0000313" key="3">
    <source>
        <dbReference type="Proteomes" id="UP000460287"/>
    </source>
</evidence>
<feature type="domain" description="Glycosyltransferase 2-like" evidence="1">
    <location>
        <begin position="4"/>
        <end position="168"/>
    </location>
</feature>
<reference evidence="2 3" key="1">
    <citation type="submission" date="2019-08" db="EMBL/GenBank/DDBJ databases">
        <title>In-depth cultivation of the pig gut microbiome towards novel bacterial diversity and tailored functional studies.</title>
        <authorList>
            <person name="Wylensek D."/>
            <person name="Hitch T.C.A."/>
            <person name="Clavel T."/>
        </authorList>
    </citation>
    <scope>NUCLEOTIDE SEQUENCE [LARGE SCALE GENOMIC DNA]</scope>
    <source>
        <strain evidence="2 3">WCA-383-APC-5B</strain>
    </source>
</reference>
<dbReference type="Gene3D" id="3.90.550.10">
    <property type="entry name" value="Spore Coat Polysaccharide Biosynthesis Protein SpsA, Chain A"/>
    <property type="match status" value="1"/>
</dbReference>
<dbReference type="Proteomes" id="UP000460287">
    <property type="component" value="Unassembled WGS sequence"/>
</dbReference>
<dbReference type="EMBL" id="VULX01000013">
    <property type="protein sequence ID" value="MSR91615.1"/>
    <property type="molecule type" value="Genomic_DNA"/>
</dbReference>
<dbReference type="SUPFAM" id="SSF53448">
    <property type="entry name" value="Nucleotide-diphospho-sugar transferases"/>
    <property type="match status" value="1"/>
</dbReference>
<protein>
    <submittedName>
        <fullName evidence="2">Glycosyltransferase family 2 protein</fullName>
    </submittedName>
</protein>
<keyword evidence="3" id="KW-1185">Reference proteome</keyword>
<name>A0A7X2MYW6_9CLOT</name>
<evidence type="ECO:0000313" key="2">
    <source>
        <dbReference type="EMBL" id="MSR91615.1"/>
    </source>
</evidence>
<dbReference type="AlphaFoldDB" id="A0A7X2MYW6"/>
<dbReference type="InterPro" id="IPR001173">
    <property type="entry name" value="Glyco_trans_2-like"/>
</dbReference>
<comment type="caution">
    <text evidence="2">The sequence shown here is derived from an EMBL/GenBank/DDBJ whole genome shotgun (WGS) entry which is preliminary data.</text>
</comment>
<dbReference type="InterPro" id="IPR029044">
    <property type="entry name" value="Nucleotide-diphossugar_trans"/>
</dbReference>
<dbReference type="PANTHER" id="PTHR22916">
    <property type="entry name" value="GLYCOSYLTRANSFERASE"/>
    <property type="match status" value="1"/>
</dbReference>